<feature type="region of interest" description="Disordered" evidence="1">
    <location>
        <begin position="1"/>
        <end position="106"/>
    </location>
</feature>
<dbReference type="EMBL" id="BMAW01018918">
    <property type="protein sequence ID" value="GFT60877.1"/>
    <property type="molecule type" value="Genomic_DNA"/>
</dbReference>
<dbReference type="Proteomes" id="UP000887013">
    <property type="component" value="Unassembled WGS sequence"/>
</dbReference>
<feature type="compositionally biased region" description="Basic and acidic residues" evidence="1">
    <location>
        <begin position="68"/>
        <end position="84"/>
    </location>
</feature>
<gene>
    <name evidence="2" type="ORF">NPIL_322841</name>
</gene>
<protein>
    <submittedName>
        <fullName evidence="2">Uncharacterized protein</fullName>
    </submittedName>
</protein>
<name>A0A8X6PB76_NEPPI</name>
<reference evidence="2" key="1">
    <citation type="submission" date="2020-08" db="EMBL/GenBank/DDBJ databases">
        <title>Multicomponent nature underlies the extraordinary mechanical properties of spider dragline silk.</title>
        <authorList>
            <person name="Kono N."/>
            <person name="Nakamura H."/>
            <person name="Mori M."/>
            <person name="Yoshida Y."/>
            <person name="Ohtoshi R."/>
            <person name="Malay A.D."/>
            <person name="Moran D.A.P."/>
            <person name="Tomita M."/>
            <person name="Numata K."/>
            <person name="Arakawa K."/>
        </authorList>
    </citation>
    <scope>NUCLEOTIDE SEQUENCE</scope>
</reference>
<evidence type="ECO:0000313" key="3">
    <source>
        <dbReference type="Proteomes" id="UP000887013"/>
    </source>
</evidence>
<keyword evidence="3" id="KW-1185">Reference proteome</keyword>
<feature type="compositionally biased region" description="Polar residues" evidence="1">
    <location>
        <begin position="31"/>
        <end position="48"/>
    </location>
</feature>
<accession>A0A8X6PB76</accession>
<proteinExistence type="predicted"/>
<organism evidence="2 3">
    <name type="scientific">Nephila pilipes</name>
    <name type="common">Giant wood spider</name>
    <name type="synonym">Nephila maculata</name>
    <dbReference type="NCBI Taxonomy" id="299642"/>
    <lineage>
        <taxon>Eukaryota</taxon>
        <taxon>Metazoa</taxon>
        <taxon>Ecdysozoa</taxon>
        <taxon>Arthropoda</taxon>
        <taxon>Chelicerata</taxon>
        <taxon>Arachnida</taxon>
        <taxon>Araneae</taxon>
        <taxon>Araneomorphae</taxon>
        <taxon>Entelegynae</taxon>
        <taxon>Araneoidea</taxon>
        <taxon>Nephilidae</taxon>
        <taxon>Nephila</taxon>
    </lineage>
</organism>
<dbReference type="AlphaFoldDB" id="A0A8X6PB76"/>
<comment type="caution">
    <text evidence="2">The sequence shown here is derived from an EMBL/GenBank/DDBJ whole genome shotgun (WGS) entry which is preliminary data.</text>
</comment>
<evidence type="ECO:0000313" key="2">
    <source>
        <dbReference type="EMBL" id="GFT60877.1"/>
    </source>
</evidence>
<evidence type="ECO:0000256" key="1">
    <source>
        <dbReference type="SAM" id="MobiDB-lite"/>
    </source>
</evidence>
<sequence length="136" mass="14307">MGSPRGGLSTWTGGPHQLKSSSRWTRVGSLTEASTFSQLGGKRTSWSSGVGRALGAGLETGDEPTATLERKGDGDGREGAKVTDEDIGGENIEARGVGFPPETSFRPGEVLDVWGGVRAIAFDGWRRKGPRAQMFG</sequence>